<evidence type="ECO:0000256" key="1">
    <source>
        <dbReference type="SAM" id="MobiDB-lite"/>
    </source>
</evidence>
<reference evidence="2 3" key="1">
    <citation type="journal article" date="2016" name="Nat. Commun.">
        <title>Ectomycorrhizal ecology is imprinted in the genome of the dominant symbiotic fungus Cenococcum geophilum.</title>
        <authorList>
            <consortium name="DOE Joint Genome Institute"/>
            <person name="Peter M."/>
            <person name="Kohler A."/>
            <person name="Ohm R.A."/>
            <person name="Kuo A."/>
            <person name="Krutzmann J."/>
            <person name="Morin E."/>
            <person name="Arend M."/>
            <person name="Barry K.W."/>
            <person name="Binder M."/>
            <person name="Choi C."/>
            <person name="Clum A."/>
            <person name="Copeland A."/>
            <person name="Grisel N."/>
            <person name="Haridas S."/>
            <person name="Kipfer T."/>
            <person name="LaButti K."/>
            <person name="Lindquist E."/>
            <person name="Lipzen A."/>
            <person name="Maire R."/>
            <person name="Meier B."/>
            <person name="Mihaltcheva S."/>
            <person name="Molinier V."/>
            <person name="Murat C."/>
            <person name="Poggeler S."/>
            <person name="Quandt C.A."/>
            <person name="Sperisen C."/>
            <person name="Tritt A."/>
            <person name="Tisserant E."/>
            <person name="Crous P.W."/>
            <person name="Henrissat B."/>
            <person name="Nehls U."/>
            <person name="Egli S."/>
            <person name="Spatafora J.W."/>
            <person name="Grigoriev I.V."/>
            <person name="Martin F.M."/>
        </authorList>
    </citation>
    <scope>NUCLEOTIDE SEQUENCE [LARGE SCALE GENOMIC DNA]</scope>
    <source>
        <strain evidence="2 3">CBS 459.81</strain>
    </source>
</reference>
<gene>
    <name evidence="2" type="ORF">K432DRAFT_409710</name>
</gene>
<organism evidence="2 3">
    <name type="scientific">Lepidopterella palustris CBS 459.81</name>
    <dbReference type="NCBI Taxonomy" id="1314670"/>
    <lineage>
        <taxon>Eukaryota</taxon>
        <taxon>Fungi</taxon>
        <taxon>Dikarya</taxon>
        <taxon>Ascomycota</taxon>
        <taxon>Pezizomycotina</taxon>
        <taxon>Dothideomycetes</taxon>
        <taxon>Pleosporomycetidae</taxon>
        <taxon>Mytilinidiales</taxon>
        <taxon>Argynnaceae</taxon>
        <taxon>Lepidopterella</taxon>
    </lineage>
</organism>
<dbReference type="AlphaFoldDB" id="A0A8E2J9T1"/>
<evidence type="ECO:0000313" key="3">
    <source>
        <dbReference type="Proteomes" id="UP000250266"/>
    </source>
</evidence>
<protein>
    <submittedName>
        <fullName evidence="2">Uncharacterized protein</fullName>
    </submittedName>
</protein>
<accession>A0A8E2J9T1</accession>
<keyword evidence="3" id="KW-1185">Reference proteome</keyword>
<proteinExistence type="predicted"/>
<name>A0A8E2J9T1_9PEZI</name>
<sequence>MQAKGKDSRVCIVNTHFVVNKLTKELQKSESPKPHTATYSKTLVTIGTFHRITDSPPSLEAGISCHQATLRGLIPSADRSKFVEGFPGGRPGNGSHSEPSETHCLSETGVRGRSDGSQQFNRSDRSQLDGNEGILRKRQRTSPHPEAPNSYTDADTDSPGDGRELSGGPSKRKKGLPLPPVVFNHQDWFLYKLRVEEGLDWDKAAAKFNNEFGGHLELSALQMRLTRLKRKGIGTLELQPHRLADAPRRDCIKAQTDTCISKIRNGLKAKSRNIDLSGVFEDGRQKKTDQIEYELLLLARANSLEQQGREAAWYCRFVASCVYLLRVSDTEEAPRKEPRRWPAMAEMVNSIVNGLLPKWGWKAMLIYPALATKKYYFTTSAEWNIEKRNEVVNGVVKGLEGDGVPKELEASSCLLFDPAFIISRQLSRKYSDISVILGLTNLAEPSLDGEAYIMDGKALLENPLAAETLVPARISEINDNAALGSLTLEASLGSELDQTVDKGIPNNAVHQPHNVPGSLLDNASPNSTLCDVTEGTPDNSMVLPEQSLAGTVPPPIHLNLAENSITADNSATIHNASSDLRWDEVEANDSFTMQNASLDLRWDEIELLDTALRSTDVSFEVQNAYSDPRWDEMEEDLQQLLNATSIPQPDISNTKENASSNPRV</sequence>
<dbReference type="Proteomes" id="UP000250266">
    <property type="component" value="Unassembled WGS sequence"/>
</dbReference>
<dbReference type="EMBL" id="KV745444">
    <property type="protein sequence ID" value="OCK74615.1"/>
    <property type="molecule type" value="Genomic_DNA"/>
</dbReference>
<evidence type="ECO:0000313" key="2">
    <source>
        <dbReference type="EMBL" id="OCK74615.1"/>
    </source>
</evidence>
<feature type="region of interest" description="Disordered" evidence="1">
    <location>
        <begin position="81"/>
        <end position="178"/>
    </location>
</feature>
<dbReference type="OrthoDB" id="3513842at2759"/>